<feature type="domain" description="BIG2" evidence="1">
    <location>
        <begin position="295"/>
        <end position="375"/>
    </location>
</feature>
<dbReference type="Gene3D" id="2.60.40.1080">
    <property type="match status" value="5"/>
</dbReference>
<comment type="caution">
    <text evidence="2">The sequence shown here is derived from an EMBL/GenBank/DDBJ whole genome shotgun (WGS) entry which is preliminary data.</text>
</comment>
<organism evidence="2 3">
    <name type="scientific">Paenibacillus apiarius</name>
    <dbReference type="NCBI Taxonomy" id="46240"/>
    <lineage>
        <taxon>Bacteria</taxon>
        <taxon>Bacillati</taxon>
        <taxon>Bacillota</taxon>
        <taxon>Bacilli</taxon>
        <taxon>Bacillales</taxon>
        <taxon>Paenibacillaceae</taxon>
        <taxon>Paenibacillus</taxon>
    </lineage>
</organism>
<reference evidence="2 3" key="1">
    <citation type="submission" date="2022-05" db="EMBL/GenBank/DDBJ databases">
        <title>Genome Sequencing of Bee-Associated Microbes.</title>
        <authorList>
            <person name="Dunlap C."/>
        </authorList>
    </citation>
    <scope>NUCLEOTIDE SEQUENCE [LARGE SCALE GENOMIC DNA]</scope>
    <source>
        <strain evidence="2 3">NRRL NRS-1438</strain>
    </source>
</reference>
<feature type="domain" description="BIG2" evidence="1">
    <location>
        <begin position="210"/>
        <end position="291"/>
    </location>
</feature>
<name>A0ABT4DPP1_9BACL</name>
<gene>
    <name evidence="2" type="ORF">M5X09_06415</name>
</gene>
<dbReference type="SMART" id="SM00635">
    <property type="entry name" value="BID_2"/>
    <property type="match status" value="4"/>
</dbReference>
<evidence type="ECO:0000259" key="1">
    <source>
        <dbReference type="SMART" id="SM00635"/>
    </source>
</evidence>
<feature type="domain" description="BIG2" evidence="1">
    <location>
        <begin position="379"/>
        <end position="457"/>
    </location>
</feature>
<dbReference type="Pfam" id="PF02368">
    <property type="entry name" value="Big_2"/>
    <property type="match status" value="2"/>
</dbReference>
<dbReference type="InterPro" id="IPR003343">
    <property type="entry name" value="Big_2"/>
</dbReference>
<keyword evidence="3" id="KW-1185">Reference proteome</keyword>
<evidence type="ECO:0000313" key="2">
    <source>
        <dbReference type="EMBL" id="MCY9519317.1"/>
    </source>
</evidence>
<proteinExistence type="predicted"/>
<accession>A0ABT4DPP1</accession>
<sequence length="461" mass="47797">MKPVFESGKGRFGFGLLFVCAMLILAISWPASMHAQSNAAAASFKLKAASKSLYLVIGKETDLPKVNALYKDGRIEDVTGSVTWQPSSDVLNISGGKVSGRYGASAKLKGTYGNQTVTVPVRIQEDFVKYEADSSSVTLSAGSSKPIKVTGYYANGKKVSIATKIQWKSGNDQVARVSGATIKGVAEGSTTVTGVLGGQKFEVPVQVTPKIKKLTVTPAKLVLTPGKAATYSVQAVYEGGRTVDVSSQVTAKVAGKGIQVSNGTVTAAGQSQGRASVKLYYGGKGVSLPVTLQESLASIEVQPTSLVIGAGSSKPIKVIGTYSSGKKVSLASKVAWTSGNAQIAKATGGSVKGLTEGTTKIVGVYGDRTFEIPVQVTPKLQKLTVTASSSKLAPYQTTTYRVQAVSSSGNSTDVTSLAQSKSNGKVTANQGTITAVSKGKAVITFTYGGKKTQLRITVEQH</sequence>
<protein>
    <submittedName>
        <fullName evidence="2">Ig-like domain-containing protein</fullName>
    </submittedName>
</protein>
<dbReference type="EMBL" id="JAMDLW010000007">
    <property type="protein sequence ID" value="MCY9519317.1"/>
    <property type="molecule type" value="Genomic_DNA"/>
</dbReference>
<dbReference type="Proteomes" id="UP001207626">
    <property type="component" value="Unassembled WGS sequence"/>
</dbReference>
<feature type="domain" description="BIG2" evidence="1">
    <location>
        <begin position="126"/>
        <end position="206"/>
    </location>
</feature>
<dbReference type="RefSeq" id="WP_087431760.1">
    <property type="nucleotide sequence ID" value="NZ_JAMDLV010000034.1"/>
</dbReference>
<evidence type="ECO:0000313" key="3">
    <source>
        <dbReference type="Proteomes" id="UP001207626"/>
    </source>
</evidence>